<keyword evidence="10" id="KW-0443">Lipid metabolism</keyword>
<dbReference type="EC" id="2.4.1.-" evidence="13"/>
<keyword evidence="14" id="KW-1185">Reference proteome</keyword>
<proteinExistence type="inferred from homology"/>
<keyword evidence="7" id="KW-0735">Signal-anchor</keyword>
<accession>A0A6P8NY28</accession>
<keyword evidence="4 13" id="KW-0328">Glycosyltransferase</keyword>
<evidence type="ECO:0000256" key="11">
    <source>
        <dbReference type="ARBA" id="ARBA00023136"/>
    </source>
</evidence>
<organism evidence="14 15">
    <name type="scientific">Geotrypetes seraphini</name>
    <name type="common">Gaboon caecilian</name>
    <name type="synonym">Caecilia seraphini</name>
    <dbReference type="NCBI Taxonomy" id="260995"/>
    <lineage>
        <taxon>Eukaryota</taxon>
        <taxon>Metazoa</taxon>
        <taxon>Chordata</taxon>
        <taxon>Craniata</taxon>
        <taxon>Vertebrata</taxon>
        <taxon>Euteleostomi</taxon>
        <taxon>Amphibia</taxon>
        <taxon>Gymnophiona</taxon>
        <taxon>Geotrypetes</taxon>
    </lineage>
</organism>
<comment type="pathway">
    <text evidence="2">Protein modification; protein glycosylation.</text>
</comment>
<dbReference type="KEGG" id="gsh:117350860"/>
<dbReference type="Gene3D" id="3.90.550.50">
    <property type="match status" value="1"/>
</dbReference>
<evidence type="ECO:0000313" key="14">
    <source>
        <dbReference type="Proteomes" id="UP000515159"/>
    </source>
</evidence>
<keyword evidence="8" id="KW-1133">Transmembrane helix</keyword>
<evidence type="ECO:0000256" key="6">
    <source>
        <dbReference type="ARBA" id="ARBA00022692"/>
    </source>
</evidence>
<dbReference type="GO" id="GO:0006493">
    <property type="term" value="P:protein O-linked glycosylation"/>
    <property type="evidence" value="ECO:0007669"/>
    <property type="project" value="TreeGrafter"/>
</dbReference>
<evidence type="ECO:0000256" key="10">
    <source>
        <dbReference type="ARBA" id="ARBA00023098"/>
    </source>
</evidence>
<name>A0A6P8NY28_GEOSA</name>
<sequence length="452" mass="53254">MRTMKKGRLILIKNVLFLPVIFILAILFCITSLMAWNEYRELYPFQKSIEQAILDTRSRNFSYKFWREPKKLYLALETNLSMVRQSITLTDSNFTYQMNLSQYQLEFPYLQSYHCSLVIDQAGFCQQTWGKPLLLLAIKSHPKSFQRRAASRKTWARMWEIDSMLVKSIFLMAMSKNTEHTDLVTEEDMDFHDILLWDFEESHHNLSLKERCFMEWLYYNCQEAEFIFKGDDDEFVNPLTVVRYVSDFVNSSTTVHGHLMVHSDVVREGKYKVSETLYPLKKYPTFLSGGGFIIPGDSIPALFHASIVLPVFPLDDVYFGFLLLAANLTYRHDARFCVSKSSKENCKFLETLVVHDISPYTLFQIWRGTQPLWNWKTLVLLILLCLVVGTSSSIKLLKQCYNGIVRVLLLLPSNRILRVVVEVQNWNKWDLDWLYKIIYKKRKTQENILWNH</sequence>
<evidence type="ECO:0000256" key="9">
    <source>
        <dbReference type="ARBA" id="ARBA00023034"/>
    </source>
</evidence>
<evidence type="ECO:0000313" key="15">
    <source>
        <dbReference type="RefSeq" id="XP_033781422.1"/>
    </source>
</evidence>
<dbReference type="GO" id="GO:0016262">
    <property type="term" value="F:protein N-acetylglucosaminyltransferase activity"/>
    <property type="evidence" value="ECO:0007669"/>
    <property type="project" value="TreeGrafter"/>
</dbReference>
<comment type="similarity">
    <text evidence="3 13">Belongs to the glycosyltransferase 31 family.</text>
</comment>
<dbReference type="GeneID" id="117350860"/>
<reference evidence="15" key="1">
    <citation type="submission" date="2025-08" db="UniProtKB">
        <authorList>
            <consortium name="RefSeq"/>
        </authorList>
    </citation>
    <scope>IDENTIFICATION</scope>
</reference>
<dbReference type="RefSeq" id="XP_033781422.1">
    <property type="nucleotide sequence ID" value="XM_033925531.1"/>
</dbReference>
<evidence type="ECO:0000256" key="7">
    <source>
        <dbReference type="ARBA" id="ARBA00022968"/>
    </source>
</evidence>
<keyword evidence="6" id="KW-0812">Transmembrane</keyword>
<evidence type="ECO:0000256" key="5">
    <source>
        <dbReference type="ARBA" id="ARBA00022679"/>
    </source>
</evidence>
<keyword evidence="9 13" id="KW-0333">Golgi apparatus</keyword>
<gene>
    <name evidence="15" type="primary">LOC117350860</name>
</gene>
<dbReference type="OrthoDB" id="5957813at2759"/>
<comment type="subcellular location">
    <subcellularLocation>
        <location evidence="1 13">Golgi apparatus membrane</location>
        <topology evidence="1 13">Single-pass type II membrane protein</topology>
    </subcellularLocation>
</comment>
<keyword evidence="11" id="KW-0472">Membrane</keyword>
<dbReference type="FunFam" id="3.90.550.50:FF:000001">
    <property type="entry name" value="Hexosyltransferase"/>
    <property type="match status" value="1"/>
</dbReference>
<dbReference type="Pfam" id="PF01762">
    <property type="entry name" value="Galactosyl_T"/>
    <property type="match status" value="1"/>
</dbReference>
<dbReference type="PANTHER" id="PTHR11214">
    <property type="entry name" value="BETA-1,3-N-ACETYLGLUCOSAMINYLTRANSFERASE"/>
    <property type="match status" value="1"/>
</dbReference>
<evidence type="ECO:0000256" key="1">
    <source>
        <dbReference type="ARBA" id="ARBA00004323"/>
    </source>
</evidence>
<keyword evidence="12" id="KW-0325">Glycoprotein</keyword>
<dbReference type="AlphaFoldDB" id="A0A6P8NY28"/>
<evidence type="ECO:0000256" key="8">
    <source>
        <dbReference type="ARBA" id="ARBA00022989"/>
    </source>
</evidence>
<evidence type="ECO:0000256" key="13">
    <source>
        <dbReference type="RuleBase" id="RU363063"/>
    </source>
</evidence>
<protein>
    <recommendedName>
        <fullName evidence="13">Hexosyltransferase</fullName>
        <ecNumber evidence="13">2.4.1.-</ecNumber>
    </recommendedName>
</protein>
<dbReference type="GO" id="GO:0006629">
    <property type="term" value="P:lipid metabolic process"/>
    <property type="evidence" value="ECO:0007669"/>
    <property type="project" value="UniProtKB-KW"/>
</dbReference>
<dbReference type="GO" id="GO:0030311">
    <property type="term" value="P:poly-N-acetyllactosamine biosynthetic process"/>
    <property type="evidence" value="ECO:0007669"/>
    <property type="project" value="TreeGrafter"/>
</dbReference>
<evidence type="ECO:0000256" key="2">
    <source>
        <dbReference type="ARBA" id="ARBA00004922"/>
    </source>
</evidence>
<dbReference type="PANTHER" id="PTHR11214:SF387">
    <property type="entry name" value="HEXOSYLTRANSFERASE"/>
    <property type="match status" value="1"/>
</dbReference>
<dbReference type="InParanoid" id="A0A6P8NY28"/>
<dbReference type="InterPro" id="IPR002659">
    <property type="entry name" value="Glyco_trans_31"/>
</dbReference>
<evidence type="ECO:0000256" key="12">
    <source>
        <dbReference type="ARBA" id="ARBA00023180"/>
    </source>
</evidence>
<dbReference type="GO" id="GO:0000139">
    <property type="term" value="C:Golgi membrane"/>
    <property type="evidence" value="ECO:0007669"/>
    <property type="project" value="UniProtKB-SubCell"/>
</dbReference>
<evidence type="ECO:0000256" key="3">
    <source>
        <dbReference type="ARBA" id="ARBA00008661"/>
    </source>
</evidence>
<keyword evidence="5" id="KW-0808">Transferase</keyword>
<evidence type="ECO:0000256" key="4">
    <source>
        <dbReference type="ARBA" id="ARBA00022676"/>
    </source>
</evidence>
<dbReference type="Proteomes" id="UP000515159">
    <property type="component" value="Chromosome 16"/>
</dbReference>